<dbReference type="RefSeq" id="WP_187257025.1">
    <property type="nucleotide sequence ID" value="NZ_JBHULF010000007.1"/>
</dbReference>
<keyword evidence="3" id="KW-1185">Reference proteome</keyword>
<comment type="caution">
    <text evidence="2">The sequence shown here is derived from an EMBL/GenBank/DDBJ whole genome shotgun (WGS) entry which is preliminary data.</text>
</comment>
<proteinExistence type="predicted"/>
<feature type="transmembrane region" description="Helical" evidence="1">
    <location>
        <begin position="7"/>
        <end position="27"/>
    </location>
</feature>
<dbReference type="Proteomes" id="UP000765802">
    <property type="component" value="Unassembled WGS sequence"/>
</dbReference>
<keyword evidence="1" id="KW-1133">Transmembrane helix</keyword>
<evidence type="ECO:0000256" key="1">
    <source>
        <dbReference type="SAM" id="Phobius"/>
    </source>
</evidence>
<name>A0ABR7M9L7_9BACT</name>
<reference evidence="2 3" key="1">
    <citation type="submission" date="2016-07" db="EMBL/GenBank/DDBJ databases">
        <title>Genome analysis of Flavihumibacter stibioxidans YS-17.</title>
        <authorList>
            <person name="Shi K."/>
            <person name="Han Y."/>
            <person name="Wang G."/>
        </authorList>
    </citation>
    <scope>NUCLEOTIDE SEQUENCE [LARGE SCALE GENOMIC DNA]</scope>
    <source>
        <strain evidence="2 3">YS-17</strain>
    </source>
</reference>
<evidence type="ECO:0000313" key="2">
    <source>
        <dbReference type="EMBL" id="MBC6491701.1"/>
    </source>
</evidence>
<keyword evidence="1" id="KW-0812">Transmembrane</keyword>
<organism evidence="2 3">
    <name type="scientific">Flavihumibacter stibioxidans</name>
    <dbReference type="NCBI Taxonomy" id="1834163"/>
    <lineage>
        <taxon>Bacteria</taxon>
        <taxon>Pseudomonadati</taxon>
        <taxon>Bacteroidota</taxon>
        <taxon>Chitinophagia</taxon>
        <taxon>Chitinophagales</taxon>
        <taxon>Chitinophagaceae</taxon>
        <taxon>Flavihumibacter</taxon>
    </lineage>
</organism>
<keyword evidence="1" id="KW-0472">Membrane</keyword>
<gene>
    <name evidence="2" type="ORF">BC349_11620</name>
</gene>
<accession>A0ABR7M9L7</accession>
<dbReference type="EMBL" id="MBUA01000023">
    <property type="protein sequence ID" value="MBC6491701.1"/>
    <property type="molecule type" value="Genomic_DNA"/>
</dbReference>
<protein>
    <submittedName>
        <fullName evidence="2">Uncharacterized protein</fullName>
    </submittedName>
</protein>
<sequence>MLLKKKILPLLFLSIVAISMIMAFYSYNKRSEAIIFKFKRNTMIIGNKIAEIELTGGAPSRIYFADSLLFVYDGNKGVVSARPVQFSVGSIMTAPNQQYGSIQMIDDLTAESNQVNITDIKQKQIATYQKGKYYPIEKYSVKGVDRIVKAGKKDYFIQKLDDKTLDNSFALLNLASGQQVPLQSPYHQYNDGGFATDGFMRRAFNGNKIFHVLYHMGKFAAFDTSGKLLVAGKTIDGYDRPPHVIKSGGKFTINRKSKAFNRAGSANSDHLFVVSNAVSESDNYKRSEGDFIDLYSTHNGNYIRTIFAPKEDGKYITDVFVTDNHLFLLQGKKISIYHL</sequence>
<evidence type="ECO:0000313" key="3">
    <source>
        <dbReference type="Proteomes" id="UP000765802"/>
    </source>
</evidence>